<gene>
    <name evidence="2" type="ORF">EV653_4437</name>
</gene>
<protein>
    <submittedName>
        <fullName evidence="2">Uncharacterized protein</fullName>
    </submittedName>
</protein>
<dbReference type="AlphaFoldDB" id="A0A4R8C4B7"/>
<name>A0A4R8C4B7_9ACTN</name>
<proteinExistence type="predicted"/>
<keyword evidence="3" id="KW-1185">Reference proteome</keyword>
<organism evidence="2 3">
    <name type="scientific">Kribbella pratensis</name>
    <dbReference type="NCBI Taxonomy" id="2512112"/>
    <lineage>
        <taxon>Bacteria</taxon>
        <taxon>Bacillati</taxon>
        <taxon>Actinomycetota</taxon>
        <taxon>Actinomycetes</taxon>
        <taxon>Propionibacteriales</taxon>
        <taxon>Kribbellaceae</taxon>
        <taxon>Kribbella</taxon>
    </lineage>
</organism>
<evidence type="ECO:0000256" key="1">
    <source>
        <dbReference type="SAM" id="MobiDB-lite"/>
    </source>
</evidence>
<feature type="region of interest" description="Disordered" evidence="1">
    <location>
        <begin position="1"/>
        <end position="24"/>
    </location>
</feature>
<evidence type="ECO:0000313" key="2">
    <source>
        <dbReference type="EMBL" id="TDW70394.1"/>
    </source>
</evidence>
<comment type="caution">
    <text evidence="2">The sequence shown here is derived from an EMBL/GenBank/DDBJ whole genome shotgun (WGS) entry which is preliminary data.</text>
</comment>
<sequence length="36" mass="4021">MPRWKQIARIQLPPGEAGDSVDSVREASHYDQLVGL</sequence>
<dbReference type="Proteomes" id="UP000295146">
    <property type="component" value="Unassembled WGS sequence"/>
</dbReference>
<reference evidence="2 3" key="1">
    <citation type="submission" date="2019-03" db="EMBL/GenBank/DDBJ databases">
        <title>Genomic Encyclopedia of Type Strains, Phase III (KMG-III): the genomes of soil and plant-associated and newly described type strains.</title>
        <authorList>
            <person name="Whitman W."/>
        </authorList>
    </citation>
    <scope>NUCLEOTIDE SEQUENCE [LARGE SCALE GENOMIC DNA]</scope>
    <source>
        <strain evidence="2 3">VKM Ac-2573</strain>
    </source>
</reference>
<accession>A0A4R8C4B7</accession>
<dbReference type="EMBL" id="SODP01000002">
    <property type="protein sequence ID" value="TDW70394.1"/>
    <property type="molecule type" value="Genomic_DNA"/>
</dbReference>
<evidence type="ECO:0000313" key="3">
    <source>
        <dbReference type="Proteomes" id="UP000295146"/>
    </source>
</evidence>